<accession>X1N5J7</accession>
<keyword evidence="1" id="KW-1133">Transmembrane helix</keyword>
<evidence type="ECO:0000313" key="2">
    <source>
        <dbReference type="EMBL" id="GAI22115.1"/>
    </source>
</evidence>
<reference evidence="2" key="1">
    <citation type="journal article" date="2014" name="Front. Microbiol.">
        <title>High frequency of phylogenetically diverse reductive dehalogenase-homologous genes in deep subseafloor sedimentary metagenomes.</title>
        <authorList>
            <person name="Kawai M."/>
            <person name="Futagami T."/>
            <person name="Toyoda A."/>
            <person name="Takaki Y."/>
            <person name="Nishi S."/>
            <person name="Hori S."/>
            <person name="Arai W."/>
            <person name="Tsubouchi T."/>
            <person name="Morono Y."/>
            <person name="Uchiyama I."/>
            <person name="Ito T."/>
            <person name="Fujiyama A."/>
            <person name="Inagaki F."/>
            <person name="Takami H."/>
        </authorList>
    </citation>
    <scope>NUCLEOTIDE SEQUENCE</scope>
    <source>
        <strain evidence="2">Expedition CK06-06</strain>
    </source>
</reference>
<evidence type="ECO:0000256" key="1">
    <source>
        <dbReference type="SAM" id="Phobius"/>
    </source>
</evidence>
<feature type="transmembrane region" description="Helical" evidence="1">
    <location>
        <begin position="117"/>
        <end position="137"/>
    </location>
</feature>
<sequence length="204" mass="23149">MCIIAIFHFTWHWNYYKNIIFSKKQKEKIKKFTTGVLEYKAGQKETSVKIESTLKLPIVVLGISAIITQIILLREFLSVFYGNELVIGIILANWMLLTGAGSYLGKFSDRIKNKVHFITFSLIFIAILPIITVFLLSSLRNIVFPVGSMISIISILYSSFILLMPYCLLSGFLFTLFCNVVSEKYQSNLINKVYSYEAIGSIAG</sequence>
<dbReference type="AlphaFoldDB" id="X1N5J7"/>
<gene>
    <name evidence="2" type="ORF">S06H3_33463</name>
</gene>
<organism evidence="2">
    <name type="scientific">marine sediment metagenome</name>
    <dbReference type="NCBI Taxonomy" id="412755"/>
    <lineage>
        <taxon>unclassified sequences</taxon>
        <taxon>metagenomes</taxon>
        <taxon>ecological metagenomes</taxon>
    </lineage>
</organism>
<feature type="non-terminal residue" evidence="2">
    <location>
        <position position="204"/>
    </location>
</feature>
<keyword evidence="1" id="KW-0812">Transmembrane</keyword>
<evidence type="ECO:0008006" key="3">
    <source>
        <dbReference type="Google" id="ProtNLM"/>
    </source>
</evidence>
<proteinExistence type="predicted"/>
<name>X1N5J7_9ZZZZ</name>
<dbReference type="EMBL" id="BARV01019976">
    <property type="protein sequence ID" value="GAI22115.1"/>
    <property type="molecule type" value="Genomic_DNA"/>
</dbReference>
<protein>
    <recommendedName>
        <fullName evidence="3">Major facilitator superfamily (MFS) profile domain-containing protein</fullName>
    </recommendedName>
</protein>
<feature type="transmembrane region" description="Helical" evidence="1">
    <location>
        <begin position="54"/>
        <end position="73"/>
    </location>
</feature>
<keyword evidence="1" id="KW-0472">Membrane</keyword>
<feature type="transmembrane region" description="Helical" evidence="1">
    <location>
        <begin position="149"/>
        <end position="182"/>
    </location>
</feature>
<comment type="caution">
    <text evidence="2">The sequence shown here is derived from an EMBL/GenBank/DDBJ whole genome shotgun (WGS) entry which is preliminary data.</text>
</comment>
<feature type="transmembrane region" description="Helical" evidence="1">
    <location>
        <begin position="85"/>
        <end position="105"/>
    </location>
</feature>